<gene>
    <name evidence="1" type="ORF">FIBSPDRAFT_1046289</name>
</gene>
<sequence length="156" mass="16894">MAPATPPAWRQQHGRWPTYIDAQPAPHNSLHAIQHTILIPVHHVLQHSPGIINPGPGTLQNNAPITASQKRAIIAGGFVFVLLLDTMDPCSSIEALHHPSRATPSPALAYMSQYLARAGIGSGSGSVFREQLDFDHEGYRDVERGRGRISACARAE</sequence>
<organism evidence="1 2">
    <name type="scientific">Athelia psychrophila</name>
    <dbReference type="NCBI Taxonomy" id="1759441"/>
    <lineage>
        <taxon>Eukaryota</taxon>
        <taxon>Fungi</taxon>
        <taxon>Dikarya</taxon>
        <taxon>Basidiomycota</taxon>
        <taxon>Agaricomycotina</taxon>
        <taxon>Agaricomycetes</taxon>
        <taxon>Agaricomycetidae</taxon>
        <taxon>Atheliales</taxon>
        <taxon>Atheliaceae</taxon>
        <taxon>Athelia</taxon>
    </lineage>
</organism>
<proteinExistence type="predicted"/>
<name>A0A166GWI4_9AGAM</name>
<protein>
    <submittedName>
        <fullName evidence="1">Uncharacterized protein</fullName>
    </submittedName>
</protein>
<dbReference type="Proteomes" id="UP000076532">
    <property type="component" value="Unassembled WGS sequence"/>
</dbReference>
<accession>A0A166GWI4</accession>
<reference evidence="1 2" key="1">
    <citation type="journal article" date="2016" name="Mol. Biol. Evol.">
        <title>Comparative Genomics of Early-Diverging Mushroom-Forming Fungi Provides Insights into the Origins of Lignocellulose Decay Capabilities.</title>
        <authorList>
            <person name="Nagy L.G."/>
            <person name="Riley R."/>
            <person name="Tritt A."/>
            <person name="Adam C."/>
            <person name="Daum C."/>
            <person name="Floudas D."/>
            <person name="Sun H."/>
            <person name="Yadav J.S."/>
            <person name="Pangilinan J."/>
            <person name="Larsson K.H."/>
            <person name="Matsuura K."/>
            <person name="Barry K."/>
            <person name="Labutti K."/>
            <person name="Kuo R."/>
            <person name="Ohm R.A."/>
            <person name="Bhattacharya S.S."/>
            <person name="Shirouzu T."/>
            <person name="Yoshinaga Y."/>
            <person name="Martin F.M."/>
            <person name="Grigoriev I.V."/>
            <person name="Hibbett D.S."/>
        </authorList>
    </citation>
    <scope>NUCLEOTIDE SEQUENCE [LARGE SCALE GENOMIC DNA]</scope>
    <source>
        <strain evidence="1 2">CBS 109695</strain>
    </source>
</reference>
<dbReference type="AlphaFoldDB" id="A0A166GWI4"/>
<dbReference type="EMBL" id="KV417574">
    <property type="protein sequence ID" value="KZP18236.1"/>
    <property type="molecule type" value="Genomic_DNA"/>
</dbReference>
<keyword evidence="2" id="KW-1185">Reference proteome</keyword>
<evidence type="ECO:0000313" key="1">
    <source>
        <dbReference type="EMBL" id="KZP18236.1"/>
    </source>
</evidence>
<evidence type="ECO:0000313" key="2">
    <source>
        <dbReference type="Proteomes" id="UP000076532"/>
    </source>
</evidence>